<evidence type="ECO:0000256" key="2">
    <source>
        <dbReference type="ARBA" id="ARBA00012220"/>
    </source>
</evidence>
<evidence type="ECO:0000259" key="10">
    <source>
        <dbReference type="Pfam" id="PF04262"/>
    </source>
</evidence>
<dbReference type="EC" id="6.3.2.2" evidence="2 9"/>
<name>A0A7H1MJY2_9LACO</name>
<dbReference type="InterPro" id="IPR006334">
    <property type="entry name" value="Glut_cys_ligase"/>
</dbReference>
<keyword evidence="13" id="KW-1185">Reference proteome</keyword>
<dbReference type="GO" id="GO:0005524">
    <property type="term" value="F:ATP binding"/>
    <property type="evidence" value="ECO:0007669"/>
    <property type="project" value="UniProtKB-KW"/>
</dbReference>
<evidence type="ECO:0000256" key="9">
    <source>
        <dbReference type="RuleBase" id="RU004391"/>
    </source>
</evidence>
<dbReference type="PANTHER" id="PTHR38761">
    <property type="entry name" value="GLUTAMATE--CYSTEINE LIGASE"/>
    <property type="match status" value="1"/>
</dbReference>
<dbReference type="EMBL" id="CP043431">
    <property type="protein sequence ID" value="QNT65008.1"/>
    <property type="molecule type" value="Genomic_DNA"/>
</dbReference>
<evidence type="ECO:0000256" key="4">
    <source>
        <dbReference type="ARBA" id="ARBA00022684"/>
    </source>
</evidence>
<dbReference type="InterPro" id="IPR007370">
    <property type="entry name" value="Glu_cys_ligase"/>
</dbReference>
<comment type="catalytic activity">
    <reaction evidence="7 9">
        <text>L-cysteine + L-glutamate + ATP = gamma-L-glutamyl-L-cysteine + ADP + phosphate + H(+)</text>
        <dbReference type="Rhea" id="RHEA:13285"/>
        <dbReference type="ChEBI" id="CHEBI:15378"/>
        <dbReference type="ChEBI" id="CHEBI:29985"/>
        <dbReference type="ChEBI" id="CHEBI:30616"/>
        <dbReference type="ChEBI" id="CHEBI:35235"/>
        <dbReference type="ChEBI" id="CHEBI:43474"/>
        <dbReference type="ChEBI" id="CHEBI:58173"/>
        <dbReference type="ChEBI" id="CHEBI:456216"/>
        <dbReference type="EC" id="6.3.2.2"/>
    </reaction>
</comment>
<dbReference type="GO" id="GO:0005829">
    <property type="term" value="C:cytosol"/>
    <property type="evidence" value="ECO:0007669"/>
    <property type="project" value="TreeGrafter"/>
</dbReference>
<dbReference type="GO" id="GO:0006750">
    <property type="term" value="P:glutathione biosynthetic process"/>
    <property type="evidence" value="ECO:0007669"/>
    <property type="project" value="UniProtKB-UniPathway"/>
</dbReference>
<evidence type="ECO:0000313" key="11">
    <source>
        <dbReference type="EMBL" id="QNT63768.1"/>
    </source>
</evidence>
<evidence type="ECO:0000256" key="6">
    <source>
        <dbReference type="ARBA" id="ARBA00022840"/>
    </source>
</evidence>
<keyword evidence="4 8" id="KW-0317">Glutathione biosynthesis</keyword>
<evidence type="ECO:0000313" key="13">
    <source>
        <dbReference type="Proteomes" id="UP000516446"/>
    </source>
</evidence>
<keyword evidence="3 8" id="KW-0436">Ligase</keyword>
<comment type="similarity">
    <text evidence="8">Belongs to the glutamate--cysteine ligase type 1 family.</text>
</comment>
<evidence type="ECO:0000256" key="8">
    <source>
        <dbReference type="RuleBase" id="RU003544"/>
    </source>
</evidence>
<reference evidence="11 13" key="1">
    <citation type="submission" date="2019-08" db="EMBL/GenBank/DDBJ databases">
        <authorList>
            <person name="Chang H.C."/>
            <person name="Mun S.Y."/>
        </authorList>
    </citation>
    <scope>NUCLEOTIDE SEQUENCE [LARGE SCALE GENOMIC DNA]</scope>
    <source>
        <strain evidence="11 13">SK</strain>
    </source>
</reference>
<protein>
    <recommendedName>
        <fullName evidence="2 9">Glutamate--cysteine ligase</fullName>
        <ecNumber evidence="2 9">6.3.2.2</ecNumber>
    </recommendedName>
</protein>
<dbReference type="Gene3D" id="3.30.590.20">
    <property type="match status" value="1"/>
</dbReference>
<accession>A0A7H1MJY2</accession>
<sequence length="437" mass="50392">MFNNKINDFHDVNFIKNLLNFSLGLEVERHRVNDVGEISTFPYPSGIGNQIDNEWITTDFLETMTEVVTPVTNDTKQALIALDKLSNVLINSLSNGELLWPLSMPPALPLTFEKIDIAHTTKEKRDYFNNWVKKYNFQRATPTGAHVNLGIGAQFISDNKLNHQNINDLYMKIARGFMKNRFVLTYFFGASPIAEENYFLKDEEHIKYVRSIRQSELGFGTRYHGDYSSVENYVTNILNGMESGRLLNDHDFHAPVRLRGETGINKLTKDGINHIELRMLDLDPWSKDGIGPDAINIIRLMAAYFVMYEEDTFDLNYYNQLNEEVSLSAPLDKLHISKIWNFIYLLQDFVHKMKVGQIYDDVLNRFRSQLKDGQKTVSARLMNEIKNNSLSNFALEIAKDNLNFTKDIETIKTIKNIFETSDSNISSGYLIKHLFNV</sequence>
<evidence type="ECO:0000313" key="12">
    <source>
        <dbReference type="EMBL" id="QNT65008.1"/>
    </source>
</evidence>
<keyword evidence="6" id="KW-0067">ATP-binding</keyword>
<dbReference type="InterPro" id="IPR014746">
    <property type="entry name" value="Gln_synth/guanido_kin_cat_dom"/>
</dbReference>
<dbReference type="PANTHER" id="PTHR38761:SF1">
    <property type="entry name" value="GLUTAMATE--CYSTEINE LIGASE"/>
    <property type="match status" value="1"/>
</dbReference>
<comment type="pathway">
    <text evidence="1 9">Sulfur metabolism; glutathione biosynthesis; glutathione from L-cysteine and L-glutamate: step 1/2.</text>
</comment>
<dbReference type="EMBL" id="CP043431">
    <property type="protein sequence ID" value="QNT63768.1"/>
    <property type="molecule type" value="Genomic_DNA"/>
</dbReference>
<dbReference type="UniPathway" id="UPA00142">
    <property type="reaction ID" value="UER00209"/>
</dbReference>
<dbReference type="GO" id="GO:0046872">
    <property type="term" value="F:metal ion binding"/>
    <property type="evidence" value="ECO:0007669"/>
    <property type="project" value="TreeGrafter"/>
</dbReference>
<evidence type="ECO:0000256" key="5">
    <source>
        <dbReference type="ARBA" id="ARBA00022741"/>
    </source>
</evidence>
<keyword evidence="5" id="KW-0547">Nucleotide-binding</keyword>
<dbReference type="RefSeq" id="WP_155279758.1">
    <property type="nucleotide sequence ID" value="NZ_CP043431.1"/>
</dbReference>
<dbReference type="SUPFAM" id="SSF55931">
    <property type="entry name" value="Glutamine synthetase/guanido kinase"/>
    <property type="match status" value="1"/>
</dbReference>
<evidence type="ECO:0000256" key="7">
    <source>
        <dbReference type="ARBA" id="ARBA00048819"/>
    </source>
</evidence>
<gene>
    <name evidence="11" type="ORF">FY536_00115</name>
    <name evidence="12" type="ORF">FY536_06990</name>
</gene>
<feature type="domain" description="Glutamate--cysteine ligase" evidence="10">
    <location>
        <begin position="11"/>
        <end position="240"/>
    </location>
</feature>
<dbReference type="Proteomes" id="UP000516446">
    <property type="component" value="Chromosome"/>
</dbReference>
<dbReference type="AlphaFoldDB" id="A0A7H1MJY2"/>
<evidence type="ECO:0000256" key="3">
    <source>
        <dbReference type="ARBA" id="ARBA00022598"/>
    </source>
</evidence>
<feature type="domain" description="Glutamate--cysteine ligase" evidence="10">
    <location>
        <begin position="249"/>
        <end position="324"/>
    </location>
</feature>
<dbReference type="GO" id="GO:0004357">
    <property type="term" value="F:glutamate-cysteine ligase activity"/>
    <property type="evidence" value="ECO:0007669"/>
    <property type="project" value="UniProtKB-EC"/>
</dbReference>
<proteinExistence type="inferred from homology"/>
<evidence type="ECO:0000256" key="1">
    <source>
        <dbReference type="ARBA" id="ARBA00005006"/>
    </source>
</evidence>
<organism evidence="11 13">
    <name type="scientific">Weissella koreensis</name>
    <dbReference type="NCBI Taxonomy" id="165096"/>
    <lineage>
        <taxon>Bacteria</taxon>
        <taxon>Bacillati</taxon>
        <taxon>Bacillota</taxon>
        <taxon>Bacilli</taxon>
        <taxon>Lactobacillales</taxon>
        <taxon>Lactobacillaceae</taxon>
        <taxon>Weissella</taxon>
    </lineage>
</organism>
<dbReference type="Pfam" id="PF04262">
    <property type="entry name" value="Glu_cys_ligase"/>
    <property type="match status" value="2"/>
</dbReference>